<protein>
    <submittedName>
        <fullName evidence="9">SusC/RagA family TonB-linked outer membrane protein</fullName>
    </submittedName>
</protein>
<dbReference type="InterPro" id="IPR039426">
    <property type="entry name" value="TonB-dep_rcpt-like"/>
</dbReference>
<dbReference type="Proteomes" id="UP000614216">
    <property type="component" value="Unassembled WGS sequence"/>
</dbReference>
<dbReference type="InterPro" id="IPR008969">
    <property type="entry name" value="CarboxyPept-like_regulatory"/>
</dbReference>
<evidence type="ECO:0000259" key="8">
    <source>
        <dbReference type="Pfam" id="PF07715"/>
    </source>
</evidence>
<dbReference type="Gene3D" id="2.40.170.20">
    <property type="entry name" value="TonB-dependent receptor, beta-barrel domain"/>
    <property type="match status" value="1"/>
</dbReference>
<dbReference type="RefSeq" id="WP_202858798.1">
    <property type="nucleotide sequence ID" value="NZ_JAEUGD010000066.1"/>
</dbReference>
<keyword evidence="10" id="KW-1185">Reference proteome</keyword>
<evidence type="ECO:0000256" key="3">
    <source>
        <dbReference type="ARBA" id="ARBA00022452"/>
    </source>
</evidence>
<evidence type="ECO:0000256" key="1">
    <source>
        <dbReference type="ARBA" id="ARBA00004571"/>
    </source>
</evidence>
<dbReference type="SUPFAM" id="SSF49464">
    <property type="entry name" value="Carboxypeptidase regulatory domain-like"/>
    <property type="match status" value="1"/>
</dbReference>
<dbReference type="Pfam" id="PF13715">
    <property type="entry name" value="CarbopepD_reg_2"/>
    <property type="match status" value="1"/>
</dbReference>
<keyword evidence="3 7" id="KW-1134">Transmembrane beta strand</keyword>
<evidence type="ECO:0000256" key="2">
    <source>
        <dbReference type="ARBA" id="ARBA00022448"/>
    </source>
</evidence>
<dbReference type="NCBIfam" id="TIGR04057">
    <property type="entry name" value="SusC_RagA_signa"/>
    <property type="match status" value="1"/>
</dbReference>
<evidence type="ECO:0000256" key="5">
    <source>
        <dbReference type="ARBA" id="ARBA00023136"/>
    </source>
</evidence>
<dbReference type="Pfam" id="PF07715">
    <property type="entry name" value="Plug"/>
    <property type="match status" value="1"/>
</dbReference>
<comment type="caution">
    <text evidence="9">The sequence shown here is derived from an EMBL/GenBank/DDBJ whole genome shotgun (WGS) entry which is preliminary data.</text>
</comment>
<gene>
    <name evidence="9" type="ORF">JMN32_23355</name>
</gene>
<accession>A0A937KE24</accession>
<dbReference type="GO" id="GO:0009279">
    <property type="term" value="C:cell outer membrane"/>
    <property type="evidence" value="ECO:0007669"/>
    <property type="project" value="UniProtKB-SubCell"/>
</dbReference>
<evidence type="ECO:0000256" key="4">
    <source>
        <dbReference type="ARBA" id="ARBA00022692"/>
    </source>
</evidence>
<sequence length="1038" mass="114619">MKIDLLMIKPMSWLISFIIFLTLFSGSQVYAQKGLTVQGTVVDTETQAPLPGVNIVELSTISGEVNGTITDYDGTYKLRLTTDNAVLLMTYIGFADKEVAVNGRSTIDVSMDTDSETLEEVVVIGYSEQKKSDVTGSVGSVGAESITERNFTNPVEAIQGNVAGVQISSSTGRIGDGFDITIRGKNSMSSNADPLYVVDGVPTDGIDFLNPQDIARIDILKDASSTAIYGSRGSNGVIIVTTKSGATAKPGVNFVFDSYVGIKDVARLPDMMSGEKWWYYHQSAYLATAGKDPDTGTVTEQTLYDAVIGTNNSLLEKRANNNEVFDWYDAVLKTGIQQNHYLSASGTSGNGISYNLGIGFQNETGNIENESLDKYTFKFGLVNNINEKFSTGANFTIALTDQDLGSDLAMREAFRLNPFLSPYGLDGELFPLPGKLVDADGNYLINKTSTYNPLLEIANSVDNIRRWNGVGSVFVQYYPMEWLSFKSTLSGGADLSRRGKSWGAETNMGVNSRDLASAEISKTENFNYTWDNQFNINRDFGDDHNVSLLGLQSIFYSTTENSFASSRFMPFNTSYYNLGSGDQGTYALGTGFSKQTLSSYAIRLNYTFKEKYLLTLSNRWDGSSLLSETNRWDNFPSGAVAWRISEEAFMGAQEMVTNLKLRVSYGFTGNNIIAPYSTQNGLDLQTYYDFNGTNANGWLPSALANKALGWEKTKELNVGVDFGLLHNRITGSVDIYDRLSDELLLEQQLPRESGWETIRANVGSVSNKGVEIVLTTANVRTQKVSWETTFTFTKNTNEIRSIYGQDEVDDVGNGLFIGESIDAHYNYKFIGIWQANEATQAAEYGMKEGQEKLLDVDGNGEYDPDADRMILGSSNPDWTGSIFSRLTVGNFDLSASLITNQGVYVYSPFHANFTNTRDRGRQKLDIDWYIPANDAGLPAQYSNNYPQPRNEGSYWRNDGVGYYRDASFVKVKNIALGYTLSNKLTDKLGLQSCRVYTNVLNPFVFTDYDGYDPEWAAADFNIGRVSSVTYQFGVSVKF</sequence>
<comment type="subcellular location">
    <subcellularLocation>
        <location evidence="1 7">Cell outer membrane</location>
        <topology evidence="1 7">Multi-pass membrane protein</topology>
    </subcellularLocation>
</comment>
<keyword evidence="4 7" id="KW-0812">Transmembrane</keyword>
<dbReference type="InterPro" id="IPR023997">
    <property type="entry name" value="TonB-dep_OMP_SusC/RagA_CS"/>
</dbReference>
<dbReference type="AlphaFoldDB" id="A0A937KE24"/>
<dbReference type="Gene3D" id="2.60.40.1120">
    <property type="entry name" value="Carboxypeptidase-like, regulatory domain"/>
    <property type="match status" value="1"/>
</dbReference>
<dbReference type="InterPro" id="IPR023996">
    <property type="entry name" value="TonB-dep_OMP_SusC/RagA"/>
</dbReference>
<reference evidence="9" key="1">
    <citation type="submission" date="2021-01" db="EMBL/GenBank/DDBJ databases">
        <title>Fulvivirga kasyanovii gen. nov., sp nov., a novel member of the phylum Bacteroidetes isolated from seawater in a mussel farm.</title>
        <authorList>
            <person name="Zhao L.-H."/>
            <person name="Wang Z.-J."/>
        </authorList>
    </citation>
    <scope>NUCLEOTIDE SEQUENCE</scope>
    <source>
        <strain evidence="9">29W222</strain>
    </source>
</reference>
<dbReference type="InterPro" id="IPR037066">
    <property type="entry name" value="Plug_dom_sf"/>
</dbReference>
<name>A0A937KE24_9BACT</name>
<dbReference type="NCBIfam" id="TIGR04056">
    <property type="entry name" value="OMP_RagA_SusC"/>
    <property type="match status" value="1"/>
</dbReference>
<dbReference type="EMBL" id="JAEUGD010000066">
    <property type="protein sequence ID" value="MBL6449267.1"/>
    <property type="molecule type" value="Genomic_DNA"/>
</dbReference>
<dbReference type="FunFam" id="2.170.130.10:FF:000008">
    <property type="entry name" value="SusC/RagA family TonB-linked outer membrane protein"/>
    <property type="match status" value="1"/>
</dbReference>
<dbReference type="SUPFAM" id="SSF56935">
    <property type="entry name" value="Porins"/>
    <property type="match status" value="1"/>
</dbReference>
<dbReference type="InterPro" id="IPR036942">
    <property type="entry name" value="Beta-barrel_TonB_sf"/>
</dbReference>
<feature type="domain" description="TonB-dependent receptor plug" evidence="8">
    <location>
        <begin position="131"/>
        <end position="237"/>
    </location>
</feature>
<proteinExistence type="inferred from homology"/>
<evidence type="ECO:0000256" key="7">
    <source>
        <dbReference type="PROSITE-ProRule" id="PRU01360"/>
    </source>
</evidence>
<dbReference type="Gene3D" id="2.170.130.10">
    <property type="entry name" value="TonB-dependent receptor, plug domain"/>
    <property type="match status" value="1"/>
</dbReference>
<evidence type="ECO:0000313" key="10">
    <source>
        <dbReference type="Proteomes" id="UP000614216"/>
    </source>
</evidence>
<dbReference type="InterPro" id="IPR012910">
    <property type="entry name" value="Plug_dom"/>
</dbReference>
<evidence type="ECO:0000313" key="9">
    <source>
        <dbReference type="EMBL" id="MBL6449267.1"/>
    </source>
</evidence>
<organism evidence="9 10">
    <name type="scientific">Fulvivirga marina</name>
    <dbReference type="NCBI Taxonomy" id="2494733"/>
    <lineage>
        <taxon>Bacteria</taxon>
        <taxon>Pseudomonadati</taxon>
        <taxon>Bacteroidota</taxon>
        <taxon>Cytophagia</taxon>
        <taxon>Cytophagales</taxon>
        <taxon>Fulvivirgaceae</taxon>
        <taxon>Fulvivirga</taxon>
    </lineage>
</organism>
<dbReference type="PROSITE" id="PS52016">
    <property type="entry name" value="TONB_DEPENDENT_REC_3"/>
    <property type="match status" value="1"/>
</dbReference>
<keyword evidence="5 7" id="KW-0472">Membrane</keyword>
<keyword evidence="2 7" id="KW-0813">Transport</keyword>
<keyword evidence="6 7" id="KW-0998">Cell outer membrane</keyword>
<comment type="similarity">
    <text evidence="7">Belongs to the TonB-dependent receptor family.</text>
</comment>
<evidence type="ECO:0000256" key="6">
    <source>
        <dbReference type="ARBA" id="ARBA00023237"/>
    </source>
</evidence>